<evidence type="ECO:0000313" key="3">
    <source>
        <dbReference type="Proteomes" id="UP000294513"/>
    </source>
</evidence>
<dbReference type="RefSeq" id="WP_207944883.1">
    <property type="nucleotide sequence ID" value="NZ_SMKU01000183.1"/>
</dbReference>
<evidence type="ECO:0000313" key="2">
    <source>
        <dbReference type="EMBL" id="TDD79121.1"/>
    </source>
</evidence>
<keyword evidence="3" id="KW-1185">Reference proteome</keyword>
<reference evidence="2 3" key="1">
    <citation type="submission" date="2019-03" db="EMBL/GenBank/DDBJ databases">
        <title>Draft genome sequences of novel Actinobacteria.</title>
        <authorList>
            <person name="Sahin N."/>
            <person name="Ay H."/>
            <person name="Saygin H."/>
        </authorList>
    </citation>
    <scope>NUCLEOTIDE SEQUENCE [LARGE SCALE GENOMIC DNA]</scope>
    <source>
        <strain evidence="2 3">H3C3</strain>
    </source>
</reference>
<gene>
    <name evidence="2" type="ORF">E1298_28405</name>
</gene>
<keyword evidence="2" id="KW-0378">Hydrolase</keyword>
<feature type="non-terminal residue" evidence="2">
    <location>
        <position position="108"/>
    </location>
</feature>
<dbReference type="Gene3D" id="3.40.710.10">
    <property type="entry name" value="DD-peptidase/beta-lactamase superfamily"/>
    <property type="match status" value="1"/>
</dbReference>
<dbReference type="PROSITE" id="PS51318">
    <property type="entry name" value="TAT"/>
    <property type="match status" value="1"/>
</dbReference>
<name>A0A4R5B0M3_9ACTN</name>
<proteinExistence type="predicted"/>
<comment type="caution">
    <text evidence="2">The sequence shown here is derived from an EMBL/GenBank/DDBJ whole genome shotgun (WGS) entry which is preliminary data.</text>
</comment>
<dbReference type="AlphaFoldDB" id="A0A4R5B0M3"/>
<dbReference type="InterPro" id="IPR006311">
    <property type="entry name" value="TAT_signal"/>
</dbReference>
<accession>A0A4R5B0M3</accession>
<protein>
    <submittedName>
        <fullName evidence="2">Serine hydrolase</fullName>
    </submittedName>
</protein>
<dbReference type="Proteomes" id="UP000294513">
    <property type="component" value="Unassembled WGS sequence"/>
</dbReference>
<evidence type="ECO:0000256" key="1">
    <source>
        <dbReference type="SAM" id="MobiDB-lite"/>
    </source>
</evidence>
<dbReference type="InterPro" id="IPR012338">
    <property type="entry name" value="Beta-lactam/transpept-like"/>
</dbReference>
<dbReference type="GO" id="GO:0016787">
    <property type="term" value="F:hydrolase activity"/>
    <property type="evidence" value="ECO:0007669"/>
    <property type="project" value="UniProtKB-KW"/>
</dbReference>
<dbReference type="EMBL" id="SMKU01000183">
    <property type="protein sequence ID" value="TDD79121.1"/>
    <property type="molecule type" value="Genomic_DNA"/>
</dbReference>
<dbReference type="SUPFAM" id="SSF56601">
    <property type="entry name" value="beta-lactamase/transpeptidase-like"/>
    <property type="match status" value="1"/>
</dbReference>
<feature type="region of interest" description="Disordered" evidence="1">
    <location>
        <begin position="34"/>
        <end position="55"/>
    </location>
</feature>
<sequence length="108" mass="10965">MDSDSVGGVDRRRLLGWGGLAAAGVAAPGVQLVGAQPGHAAPAPTGPIPPDTRPGGAYDRYVAKLAADGKFSGVVLLSHRGRTVLSRSYGMADKEKGIPNGENIAFSL</sequence>
<organism evidence="2 3">
    <name type="scientific">Actinomadura rubrisoli</name>
    <dbReference type="NCBI Taxonomy" id="2530368"/>
    <lineage>
        <taxon>Bacteria</taxon>
        <taxon>Bacillati</taxon>
        <taxon>Actinomycetota</taxon>
        <taxon>Actinomycetes</taxon>
        <taxon>Streptosporangiales</taxon>
        <taxon>Thermomonosporaceae</taxon>
        <taxon>Actinomadura</taxon>
    </lineage>
</organism>